<evidence type="ECO:0000256" key="8">
    <source>
        <dbReference type="SAM" id="MobiDB-lite"/>
    </source>
</evidence>
<organism evidence="12 13">
    <name type="scientific">Adiantum capillus-veneris</name>
    <name type="common">Maidenhair fern</name>
    <dbReference type="NCBI Taxonomy" id="13818"/>
    <lineage>
        <taxon>Eukaryota</taxon>
        <taxon>Viridiplantae</taxon>
        <taxon>Streptophyta</taxon>
        <taxon>Embryophyta</taxon>
        <taxon>Tracheophyta</taxon>
        <taxon>Polypodiopsida</taxon>
        <taxon>Polypodiidae</taxon>
        <taxon>Polypodiales</taxon>
        <taxon>Pteridineae</taxon>
        <taxon>Pteridaceae</taxon>
        <taxon>Vittarioideae</taxon>
        <taxon>Adiantum</taxon>
    </lineage>
</organism>
<dbReference type="Gene3D" id="3.40.50.300">
    <property type="entry name" value="P-loop containing nucleotide triphosphate hydrolases"/>
    <property type="match status" value="1"/>
</dbReference>
<dbReference type="GO" id="GO:0004386">
    <property type="term" value="F:helicase activity"/>
    <property type="evidence" value="ECO:0007669"/>
    <property type="project" value="UniProtKB-KW"/>
</dbReference>
<evidence type="ECO:0000256" key="3">
    <source>
        <dbReference type="ARBA" id="ARBA00022741"/>
    </source>
</evidence>
<feature type="region of interest" description="Disordered" evidence="8">
    <location>
        <begin position="856"/>
        <end position="921"/>
    </location>
</feature>
<dbReference type="SMART" id="SM00487">
    <property type="entry name" value="DEXDc"/>
    <property type="match status" value="1"/>
</dbReference>
<feature type="compositionally biased region" description="Basic and acidic residues" evidence="8">
    <location>
        <begin position="810"/>
        <end position="823"/>
    </location>
</feature>
<dbReference type="SMART" id="SM00490">
    <property type="entry name" value="HELICc"/>
    <property type="match status" value="1"/>
</dbReference>
<dbReference type="Gene3D" id="1.20.5.170">
    <property type="match status" value="1"/>
</dbReference>
<feature type="compositionally biased region" description="Polar residues" evidence="8">
    <location>
        <begin position="142"/>
        <end position="151"/>
    </location>
</feature>
<feature type="compositionally biased region" description="Basic and acidic residues" evidence="8">
    <location>
        <begin position="120"/>
        <end position="130"/>
    </location>
</feature>
<dbReference type="FunFam" id="3.40.50.300:FF:000871">
    <property type="entry name" value="Chromatin structure-remodeling complex protein SYD"/>
    <property type="match status" value="1"/>
</dbReference>
<feature type="region of interest" description="Disordered" evidence="8">
    <location>
        <begin position="2012"/>
        <end position="2040"/>
    </location>
</feature>
<dbReference type="Pfam" id="PF00176">
    <property type="entry name" value="SNF2-rel_dom"/>
    <property type="match status" value="1"/>
</dbReference>
<dbReference type="PROSITE" id="PS51192">
    <property type="entry name" value="HELICASE_ATP_BIND_1"/>
    <property type="match status" value="1"/>
</dbReference>
<sequence>MFGTGFKVLRAILKDLYKMEAPANVEHEASIFLQKLIEDGTGDPTKLASRLFVMCQHMKMKNKDQTFPYKVIYRAMETVLQQHGIDQSAFFSSGLFAAGDSFWRGFAPQSSNRSVSGGVDGERANSEDIRSGGSASGHSAPFTEQGSSKQPSAEDGLEETKAPSSLSSGPARQATTHAGRNAGSTEAQTRNTTTVVGGAPTRATKQSRAKGVDSATPKTLTAMEHGAAEPKKREQDSKRVVQTQGNATVAASTKRKGKRKKEEMESSAPQVPLPQQTSQHDGTRVSNRVEVTKRSKTKSSGVKEANTEGDFAAIKVSSVDRQTATRLTSPPPPTLVPSLHSYQQSSQNPERAESYLSPGQASQISAQLEESVRTTASFTRPSDAFVKSAYSRVSGNQTAPLGSSSFPVNTSQTNMPAHSSFQTNQGFATTGLVSRHVMNQQSRFGARDASEESANDMKGAPYYASGDGRQLDTSIMSGSTINIDSHATNATFRAGNVQPVKPNSAEPVVSMGAMNSDTQGHLFKAGIRAINPYNVHTTWQPSQQNQWSNTQEPGYESVRMDFGVQKGGSPDVGLTGSALDRSSGERFDSDIGWKQSQGGGITGERGHRLARDGRAFTGLHGVNNQMTQNAHNDFTAQDSFPFPNDMAGEKVTNVDASRVTRTNYGTTLPPELEMPSATENSNMKFMALGNPQHQVMPKPDTSIGSQFPFSDHQLKQLRAQCLVFLSLRNKSRPKRLHLDLALDCQDRRLDSMNIPMTQKDACLSTSTNKPGDSKHHFPESEAGCTSVNGNSIILSRGRQDDTGGLLSESQPREHERNASDHIEGVVYGEQNNVAYMADKGHNQMLTRSSMSDNVAPLQSATGHFHGDHKDGSPLNSFDQHTSGCAPPGSKGMLTSLQTNFSMNQGSSNSTSSQPLRPADNVVNDRGATEMYPSVSRQPSLLVSSTDCQEEGRSLHLKSNNFQENNVLCGTTSKQSVLPQKPEEGERGLASATTDGVNISAQVTPSMENLKTSAAAAAASPLGTLPSSDAKVAEVSTEVECNATVEETNEEQAGERENVEEGEDRVVLTETQLPRKLEYTTVEKWTLDQKKRKQLEEQSWAAKQLKTEERITVRFHQLKEAVSSSEDISVRTKSVIELKKLELLQLQRRLRRDFLHDFFKPITADMDMLRSMKKVRPGRRMKQLERLELRQKEERWRRSRDRQKEFFRELETHREKVEDWSKLKRERWRSFNRYIREFHKKKERTHREKLERIQREKITLLKNNDVEGYLRMVKDAKSDRVKQLLKETEGYIQNLSVKLQQQKMQARGDSELDMDIETVEDTTCNDQAQHYLESNEKYYLMAHSVKELIDEQPHLLIGGKLREYQMNGLRWMVSLYNNNLNGILADEMGLGKTVQVIALLSYLIGCKNDRGPFLVVVPSSVLPNWISELNTWAPSIGKVAYTGPPEERRRLFKEKIALQHFNVLLTTYEYLMNKHDRSKLSKISWHYIIIDEGHRIKNASCKLNAELKNYQSTHRLLLTGTPLQNKLEELWALLNFLLPSIFNSSEDFAQWFNKPFETVADAATDQALLSEEENLLIINRLHQVLRPFVLRRLKHKVENELPEKFERLVRCKPSAYQLLLMKRVKDKLGSLGHAKGRAVHNTVIELRNICNHPYLSHLHTQEAEGLLPSHYLPSIVRLCGKLETLDRILPKLKACNHRILLFSTMTRLLDVLEDYLHWKGYRYLRLDGHTNGTERGALIDHFNSPDSEAFMFLLSIRAGGVGINLQAADTVILFDTDWNPQVDLQAQARAHRIGQKRDVLVLRLETVQSVEEQVRAAAEHKLGVANQSITAGFFDNNTSAEDRKEYLEALLRESKKEEDAHVLDDDALNYLLARSDDEIDIFEAIDKRRIEDEEIQWRKQLEMQSIQEQLPVPPRLLQEHEMGPFLAAIHSMELERSSDKQKSGRAAMLDVEHYGRGKRAREVRSYGDQLSEKEFEELCQVEESEPAKKREIDRAKNGRETKLQLSDSTIVESMPAQPPVAKKRGRPRKNTTTVGTPSSKARASVEASMVIVQEKSQYLPPVCLAAAGDSEASKQKILSIETKSIDTGTKGQVLEPASNRILIETSGSKQEVSCGNLDNQHQVVYTIPDDVCKRNSAELPIPSVSAVAMGFISAPPEMQRSNLLMEKESVVAVENLTQQRLDMEPPKQDAERRVQPFEPSKQDAAQDKKIVDGRGIGQQAEQPLTSPQQKQQDTVATSAEFVVPVDSSKINVSNLKHEDVLYPVSLKGEETIHGAAVGSLTENICTNKEDQVDILKHVKVADGNPQGVATQQFGQELGTHSSEHSEALDAVHDTPMPAMTIGPLISKGA</sequence>
<evidence type="ECO:0000256" key="1">
    <source>
        <dbReference type="ARBA" id="ARBA00004123"/>
    </source>
</evidence>
<dbReference type="InterPro" id="IPR029295">
    <property type="entry name" value="SnAC"/>
</dbReference>
<comment type="subcellular location">
    <subcellularLocation>
        <location evidence="1">Nucleus</location>
    </subcellularLocation>
</comment>
<feature type="domain" description="Helicase C-terminal" evidence="10">
    <location>
        <begin position="1683"/>
        <end position="1829"/>
    </location>
</feature>
<feature type="region of interest" description="Disordered" evidence="8">
    <location>
        <begin position="109"/>
        <end position="306"/>
    </location>
</feature>
<dbReference type="FunFam" id="3.40.50.10810:FF:000016">
    <property type="entry name" value="Chromatin structure-remodeling complex protein SYD"/>
    <property type="match status" value="1"/>
</dbReference>
<evidence type="ECO:0000259" key="11">
    <source>
        <dbReference type="PROSITE" id="PS51204"/>
    </source>
</evidence>
<evidence type="ECO:0000256" key="7">
    <source>
        <dbReference type="ARBA" id="ARBA00023242"/>
    </source>
</evidence>
<feature type="compositionally biased region" description="Polar residues" evidence="8">
    <location>
        <begin position="357"/>
        <end position="368"/>
    </location>
</feature>
<evidence type="ECO:0000259" key="9">
    <source>
        <dbReference type="PROSITE" id="PS51192"/>
    </source>
</evidence>
<feature type="domain" description="Helicase ATP-binding" evidence="9">
    <location>
        <begin position="1372"/>
        <end position="1539"/>
    </location>
</feature>
<dbReference type="OrthoDB" id="5857104at2759"/>
<keyword evidence="13" id="KW-1185">Reference proteome</keyword>
<dbReference type="InterPro" id="IPR000330">
    <property type="entry name" value="SNF2_N"/>
</dbReference>
<keyword evidence="3" id="KW-0547">Nucleotide-binding</keyword>
<dbReference type="GO" id="GO:0042393">
    <property type="term" value="F:histone binding"/>
    <property type="evidence" value="ECO:0007669"/>
    <property type="project" value="InterPro"/>
</dbReference>
<feature type="region of interest" description="Disordered" evidence="8">
    <location>
        <begin position="762"/>
        <end position="824"/>
    </location>
</feature>
<evidence type="ECO:0000256" key="4">
    <source>
        <dbReference type="ARBA" id="ARBA00022801"/>
    </source>
</evidence>
<evidence type="ECO:0000313" key="12">
    <source>
        <dbReference type="EMBL" id="KAI5070128.1"/>
    </source>
</evidence>
<comment type="caution">
    <text evidence="12">The sequence shown here is derived from an EMBL/GenBank/DDBJ whole genome shotgun (WGS) entry which is preliminary data.</text>
</comment>
<name>A0A9D4UMN8_ADICA</name>
<dbReference type="GO" id="GO:0005524">
    <property type="term" value="F:ATP binding"/>
    <property type="evidence" value="ECO:0007669"/>
    <property type="project" value="UniProtKB-KW"/>
</dbReference>
<feature type="compositionally biased region" description="Polar residues" evidence="8">
    <location>
        <begin position="240"/>
        <end position="251"/>
    </location>
</feature>
<feature type="compositionally biased region" description="Basic and acidic residues" evidence="8">
    <location>
        <begin position="2180"/>
        <end position="2207"/>
    </location>
</feature>
<dbReference type="GO" id="GO:0005634">
    <property type="term" value="C:nucleus"/>
    <property type="evidence" value="ECO:0007669"/>
    <property type="project" value="UniProtKB-SubCell"/>
</dbReference>
<feature type="region of interest" description="Disordered" evidence="8">
    <location>
        <begin position="2176"/>
        <end position="2207"/>
    </location>
</feature>
<feature type="compositionally biased region" description="Polar residues" evidence="8">
    <location>
        <begin position="783"/>
        <end position="793"/>
    </location>
</feature>
<feature type="compositionally biased region" description="Basic and acidic residues" evidence="8">
    <location>
        <begin position="226"/>
        <end position="239"/>
    </location>
</feature>
<feature type="region of interest" description="Disordered" evidence="8">
    <location>
        <begin position="445"/>
        <end position="465"/>
    </location>
</feature>
<dbReference type="Pfam" id="PF14619">
    <property type="entry name" value="SnAC"/>
    <property type="match status" value="1"/>
</dbReference>
<evidence type="ECO:0000256" key="2">
    <source>
        <dbReference type="ARBA" id="ARBA00022528"/>
    </source>
</evidence>
<feature type="compositionally biased region" description="Polar residues" evidence="8">
    <location>
        <begin position="2029"/>
        <end position="2040"/>
    </location>
</feature>
<dbReference type="InterPro" id="IPR027417">
    <property type="entry name" value="P-loop_NTPase"/>
</dbReference>
<feature type="compositionally biased region" description="Polar residues" evidence="8">
    <location>
        <begin position="162"/>
        <end position="195"/>
    </location>
</feature>
<keyword evidence="2" id="KW-0934">Plastid</keyword>
<keyword evidence="4" id="KW-0378">Hydrolase</keyword>
<feature type="region of interest" description="Disordered" evidence="8">
    <location>
        <begin position="318"/>
        <end position="368"/>
    </location>
</feature>
<keyword evidence="5" id="KW-0347">Helicase</keyword>
<dbReference type="GO" id="GO:0016787">
    <property type="term" value="F:hydrolase activity"/>
    <property type="evidence" value="ECO:0007669"/>
    <property type="project" value="UniProtKB-KW"/>
</dbReference>
<feature type="compositionally biased region" description="Polar residues" evidence="8">
    <location>
        <begin position="873"/>
        <end position="882"/>
    </location>
</feature>
<dbReference type="Gene3D" id="3.40.50.10810">
    <property type="entry name" value="Tandem AAA-ATPase domain"/>
    <property type="match status" value="1"/>
</dbReference>
<proteinExistence type="predicted"/>
<dbReference type="Proteomes" id="UP000886520">
    <property type="component" value="Chromosome 14"/>
</dbReference>
<feature type="compositionally biased region" description="Polar residues" evidence="8">
    <location>
        <begin position="267"/>
        <end position="286"/>
    </location>
</feature>
<dbReference type="Pfam" id="PF00271">
    <property type="entry name" value="Helicase_C"/>
    <property type="match status" value="1"/>
</dbReference>
<feature type="compositionally biased region" description="Basic and acidic residues" evidence="8">
    <location>
        <begin position="582"/>
        <end position="591"/>
    </location>
</feature>
<keyword evidence="2" id="KW-0150">Chloroplast</keyword>
<keyword evidence="7" id="KW-0539">Nucleus</keyword>
<protein>
    <submittedName>
        <fullName evidence="12">Uncharacterized protein</fullName>
    </submittedName>
</protein>
<dbReference type="CDD" id="cd17996">
    <property type="entry name" value="DEXHc_SMARCA2_SMARCA4"/>
    <property type="match status" value="1"/>
</dbReference>
<feature type="region of interest" description="Disordered" evidence="8">
    <location>
        <begin position="1045"/>
        <end position="1064"/>
    </location>
</feature>
<evidence type="ECO:0000256" key="6">
    <source>
        <dbReference type="ARBA" id="ARBA00022840"/>
    </source>
</evidence>
<keyword evidence="6" id="KW-0067">ATP-binding</keyword>
<dbReference type="InterPro" id="IPR014012">
    <property type="entry name" value="HSA_dom"/>
</dbReference>
<dbReference type="PROSITE" id="PS51194">
    <property type="entry name" value="HELICASE_CTER"/>
    <property type="match status" value="1"/>
</dbReference>
<feature type="domain" description="HSA" evidence="11">
    <location>
        <begin position="1189"/>
        <end position="1262"/>
    </location>
</feature>
<dbReference type="InterPro" id="IPR014001">
    <property type="entry name" value="Helicase_ATP-bd"/>
</dbReference>
<evidence type="ECO:0000313" key="13">
    <source>
        <dbReference type="Proteomes" id="UP000886520"/>
    </source>
</evidence>
<dbReference type="InterPro" id="IPR038718">
    <property type="entry name" value="SNF2-like_sf"/>
</dbReference>
<dbReference type="PANTHER" id="PTHR10799">
    <property type="entry name" value="SNF2/RAD54 HELICASE FAMILY"/>
    <property type="match status" value="1"/>
</dbReference>
<dbReference type="PROSITE" id="PS51204">
    <property type="entry name" value="HSA"/>
    <property type="match status" value="1"/>
</dbReference>
<feature type="compositionally biased region" description="Basic and acidic residues" evidence="8">
    <location>
        <begin position="1052"/>
        <end position="1064"/>
    </location>
</feature>
<feature type="region of interest" description="Disordered" evidence="8">
    <location>
        <begin position="972"/>
        <end position="993"/>
    </location>
</feature>
<gene>
    <name evidence="12" type="ORF">GOP47_0014471</name>
</gene>
<evidence type="ECO:0000256" key="5">
    <source>
        <dbReference type="ARBA" id="ARBA00022806"/>
    </source>
</evidence>
<feature type="region of interest" description="Disordered" evidence="8">
    <location>
        <begin position="568"/>
        <end position="606"/>
    </location>
</feature>
<dbReference type="SUPFAM" id="SSF52540">
    <property type="entry name" value="P-loop containing nucleoside triphosphate hydrolases"/>
    <property type="match status" value="2"/>
</dbReference>
<dbReference type="CDD" id="cd18793">
    <property type="entry name" value="SF2_C_SNF"/>
    <property type="match status" value="1"/>
</dbReference>
<evidence type="ECO:0000259" key="10">
    <source>
        <dbReference type="PROSITE" id="PS51194"/>
    </source>
</evidence>
<dbReference type="InterPro" id="IPR049730">
    <property type="entry name" value="SNF2/RAD54-like_C"/>
</dbReference>
<dbReference type="InterPro" id="IPR001650">
    <property type="entry name" value="Helicase_C-like"/>
</dbReference>
<dbReference type="EMBL" id="JABFUD020000014">
    <property type="protein sequence ID" value="KAI5070128.1"/>
    <property type="molecule type" value="Genomic_DNA"/>
</dbReference>
<feature type="compositionally biased region" description="Low complexity" evidence="8">
    <location>
        <begin position="901"/>
        <end position="913"/>
    </location>
</feature>
<reference evidence="12" key="1">
    <citation type="submission" date="2021-01" db="EMBL/GenBank/DDBJ databases">
        <title>Adiantum capillus-veneris genome.</title>
        <authorList>
            <person name="Fang Y."/>
            <person name="Liao Q."/>
        </authorList>
    </citation>
    <scope>NUCLEOTIDE SEQUENCE</scope>
    <source>
        <strain evidence="12">H3</strain>
        <tissue evidence="12">Leaf</tissue>
    </source>
</reference>
<dbReference type="SMART" id="SM01314">
    <property type="entry name" value="SnAC"/>
    <property type="match status" value="1"/>
</dbReference>
<accession>A0A9D4UMN8</accession>